<protein>
    <submittedName>
        <fullName evidence="1">Uncharacterized protein</fullName>
    </submittedName>
</protein>
<keyword evidence="2" id="KW-1185">Reference proteome</keyword>
<name>A0A9D4M454_DREPO</name>
<accession>A0A9D4M454</accession>
<sequence length="107" mass="11789">MPNIPTHSSACLKLYFANEIRQSFATNVVQSHDHLHPIVVGRRAILVYLVKPSCIIWFALQEVVRIAAGRNFFTIHPGPVAFAALVRGPNPIANSEFVNGCKTCCES</sequence>
<proteinExistence type="predicted"/>
<dbReference type="Proteomes" id="UP000828390">
    <property type="component" value="Unassembled WGS sequence"/>
</dbReference>
<gene>
    <name evidence="1" type="ORF">DPMN_032420</name>
</gene>
<evidence type="ECO:0000313" key="2">
    <source>
        <dbReference type="Proteomes" id="UP000828390"/>
    </source>
</evidence>
<evidence type="ECO:0000313" key="1">
    <source>
        <dbReference type="EMBL" id="KAH3869256.1"/>
    </source>
</evidence>
<reference evidence="1" key="2">
    <citation type="submission" date="2020-11" db="EMBL/GenBank/DDBJ databases">
        <authorList>
            <person name="McCartney M.A."/>
            <person name="Auch B."/>
            <person name="Kono T."/>
            <person name="Mallez S."/>
            <person name="Becker A."/>
            <person name="Gohl D.M."/>
            <person name="Silverstein K.A.T."/>
            <person name="Koren S."/>
            <person name="Bechman K.B."/>
            <person name="Herman A."/>
            <person name="Abrahante J.E."/>
            <person name="Garbe J."/>
        </authorList>
    </citation>
    <scope>NUCLEOTIDE SEQUENCE</scope>
    <source>
        <strain evidence="1">Duluth1</strain>
        <tissue evidence="1">Whole animal</tissue>
    </source>
</reference>
<dbReference type="AlphaFoldDB" id="A0A9D4M454"/>
<comment type="caution">
    <text evidence="1">The sequence shown here is derived from an EMBL/GenBank/DDBJ whole genome shotgun (WGS) entry which is preliminary data.</text>
</comment>
<reference evidence="1" key="1">
    <citation type="journal article" date="2019" name="bioRxiv">
        <title>The Genome of the Zebra Mussel, Dreissena polymorpha: A Resource for Invasive Species Research.</title>
        <authorList>
            <person name="McCartney M.A."/>
            <person name="Auch B."/>
            <person name="Kono T."/>
            <person name="Mallez S."/>
            <person name="Zhang Y."/>
            <person name="Obille A."/>
            <person name="Becker A."/>
            <person name="Abrahante J.E."/>
            <person name="Garbe J."/>
            <person name="Badalamenti J.P."/>
            <person name="Herman A."/>
            <person name="Mangelson H."/>
            <person name="Liachko I."/>
            <person name="Sullivan S."/>
            <person name="Sone E.D."/>
            <person name="Koren S."/>
            <person name="Silverstein K.A.T."/>
            <person name="Beckman K.B."/>
            <person name="Gohl D.M."/>
        </authorList>
    </citation>
    <scope>NUCLEOTIDE SEQUENCE</scope>
    <source>
        <strain evidence="1">Duluth1</strain>
        <tissue evidence="1">Whole animal</tissue>
    </source>
</reference>
<dbReference type="EMBL" id="JAIWYP010000002">
    <property type="protein sequence ID" value="KAH3869256.1"/>
    <property type="molecule type" value="Genomic_DNA"/>
</dbReference>
<organism evidence="1 2">
    <name type="scientific">Dreissena polymorpha</name>
    <name type="common">Zebra mussel</name>
    <name type="synonym">Mytilus polymorpha</name>
    <dbReference type="NCBI Taxonomy" id="45954"/>
    <lineage>
        <taxon>Eukaryota</taxon>
        <taxon>Metazoa</taxon>
        <taxon>Spiralia</taxon>
        <taxon>Lophotrochozoa</taxon>
        <taxon>Mollusca</taxon>
        <taxon>Bivalvia</taxon>
        <taxon>Autobranchia</taxon>
        <taxon>Heteroconchia</taxon>
        <taxon>Euheterodonta</taxon>
        <taxon>Imparidentia</taxon>
        <taxon>Neoheterodontei</taxon>
        <taxon>Myida</taxon>
        <taxon>Dreissenoidea</taxon>
        <taxon>Dreissenidae</taxon>
        <taxon>Dreissena</taxon>
    </lineage>
</organism>